<proteinExistence type="predicted"/>
<organism evidence="2 3">
    <name type="scientific">Brevibacillus brevis</name>
    <name type="common">Bacillus brevis</name>
    <dbReference type="NCBI Taxonomy" id="1393"/>
    <lineage>
        <taxon>Bacteria</taxon>
        <taxon>Bacillati</taxon>
        <taxon>Bacillota</taxon>
        <taxon>Bacilli</taxon>
        <taxon>Bacillales</taxon>
        <taxon>Paenibacillaceae</taxon>
        <taxon>Brevibacillus</taxon>
    </lineage>
</organism>
<feature type="transmembrane region" description="Helical" evidence="1">
    <location>
        <begin position="72"/>
        <end position="90"/>
    </location>
</feature>
<feature type="transmembrane region" description="Helical" evidence="1">
    <location>
        <begin position="96"/>
        <end position="113"/>
    </location>
</feature>
<name>A0ABY9T1A2_BREBE</name>
<keyword evidence="3" id="KW-1185">Reference proteome</keyword>
<gene>
    <name evidence="2" type="ORF">RGB73_24055</name>
</gene>
<keyword evidence="1" id="KW-1133">Transmembrane helix</keyword>
<feature type="transmembrane region" description="Helical" evidence="1">
    <location>
        <begin position="12"/>
        <end position="32"/>
    </location>
</feature>
<dbReference type="RefSeq" id="WP_310765282.1">
    <property type="nucleotide sequence ID" value="NZ_CP134050.1"/>
</dbReference>
<evidence type="ECO:0000313" key="2">
    <source>
        <dbReference type="EMBL" id="WNC13728.1"/>
    </source>
</evidence>
<feature type="transmembrane region" description="Helical" evidence="1">
    <location>
        <begin position="44"/>
        <end position="65"/>
    </location>
</feature>
<evidence type="ECO:0000256" key="1">
    <source>
        <dbReference type="SAM" id="Phobius"/>
    </source>
</evidence>
<keyword evidence="1" id="KW-0812">Transmembrane</keyword>
<keyword evidence="1" id="KW-0472">Membrane</keyword>
<protein>
    <recommendedName>
        <fullName evidence="4">DoxX family membrane protein</fullName>
    </recommendedName>
</protein>
<dbReference type="Proteomes" id="UP001256827">
    <property type="component" value="Chromosome"/>
</dbReference>
<evidence type="ECO:0008006" key="4">
    <source>
        <dbReference type="Google" id="ProtNLM"/>
    </source>
</evidence>
<dbReference type="EMBL" id="CP134050">
    <property type="protein sequence ID" value="WNC13728.1"/>
    <property type="molecule type" value="Genomic_DNA"/>
</dbReference>
<accession>A0ABY9T1A2</accession>
<reference evidence="2 3" key="1">
    <citation type="submission" date="2023-09" db="EMBL/GenBank/DDBJ databases">
        <title>Complete Genome and Methylome dissection of Bacillus brevis NEB573 original source of BbsI restriction endonuclease.</title>
        <authorList>
            <person name="Fomenkov A."/>
            <person name="Roberts R.D."/>
        </authorList>
    </citation>
    <scope>NUCLEOTIDE SEQUENCE [LARGE SCALE GENOMIC DNA]</scope>
    <source>
        <strain evidence="2 3">NEB573</strain>
    </source>
</reference>
<evidence type="ECO:0000313" key="3">
    <source>
        <dbReference type="Proteomes" id="UP001256827"/>
    </source>
</evidence>
<sequence length="140" mass="15069">MKKRIAALARVLLGLILLGAGFNGCLVIFGYPPLFPTSPAAMQLLQGYLLVLVKTTEVICGLLLLANRWVPLALTVTAPVAVNILAFHLFVDHDLLLLGCLVAGLTIYLFGSYREHFLGLLAFSSPEGPDRKPRSRPASG</sequence>